<keyword evidence="2" id="KW-0732">Signal</keyword>
<sequence>MKMEALKKLGILGVSFGLIASPLAFAEMESGTEQEPVPQEETTQDEQGSFNSYDTEQQDQDVTTEYEEEEQEFTYEEEEEEQEYETTDDDDDTQW</sequence>
<evidence type="ECO:0000313" key="4">
    <source>
        <dbReference type="Proteomes" id="UP000754821"/>
    </source>
</evidence>
<name>A0ABR9FD09_9GAMM</name>
<dbReference type="EMBL" id="RRZC01000013">
    <property type="protein sequence ID" value="MBE0404382.1"/>
    <property type="molecule type" value="Genomic_DNA"/>
</dbReference>
<comment type="caution">
    <text evidence="3">The sequence shown here is derived from an EMBL/GenBank/DDBJ whole genome shotgun (WGS) entry which is preliminary data.</text>
</comment>
<evidence type="ECO:0000256" key="2">
    <source>
        <dbReference type="SAM" id="SignalP"/>
    </source>
</evidence>
<feature type="chain" id="PRO_5045401658" evidence="2">
    <location>
        <begin position="27"/>
        <end position="95"/>
    </location>
</feature>
<feature type="compositionally biased region" description="Low complexity" evidence="1">
    <location>
        <begin position="33"/>
        <end position="47"/>
    </location>
</feature>
<dbReference type="Proteomes" id="UP000754821">
    <property type="component" value="Unassembled WGS sequence"/>
</dbReference>
<evidence type="ECO:0000313" key="3">
    <source>
        <dbReference type="EMBL" id="MBE0404382.1"/>
    </source>
</evidence>
<reference evidence="3 4" key="1">
    <citation type="submission" date="2020-07" db="EMBL/GenBank/DDBJ databases">
        <title>Halophilic bacteria isolated from french cheeses.</title>
        <authorList>
            <person name="Kothe C.I."/>
            <person name="Farah-Kraiem B."/>
            <person name="Renault P."/>
            <person name="Dridi B."/>
        </authorList>
    </citation>
    <scope>NUCLEOTIDE SEQUENCE [LARGE SCALE GENOMIC DNA]</scope>
    <source>
        <strain evidence="3 4">FME16</strain>
    </source>
</reference>
<organism evidence="3 4">
    <name type="scientific">Halomonas citrativorans</name>
    <dbReference type="NCBI Taxonomy" id="2742612"/>
    <lineage>
        <taxon>Bacteria</taxon>
        <taxon>Pseudomonadati</taxon>
        <taxon>Pseudomonadota</taxon>
        <taxon>Gammaproteobacteria</taxon>
        <taxon>Oceanospirillales</taxon>
        <taxon>Halomonadaceae</taxon>
        <taxon>Halomonas</taxon>
    </lineage>
</organism>
<feature type="region of interest" description="Disordered" evidence="1">
    <location>
        <begin position="27"/>
        <end position="95"/>
    </location>
</feature>
<protein>
    <submittedName>
        <fullName evidence="3">Uncharacterized protein</fullName>
    </submittedName>
</protein>
<keyword evidence="4" id="KW-1185">Reference proteome</keyword>
<feature type="signal peptide" evidence="2">
    <location>
        <begin position="1"/>
        <end position="26"/>
    </location>
</feature>
<feature type="compositionally biased region" description="Acidic residues" evidence="1">
    <location>
        <begin position="56"/>
        <end position="95"/>
    </location>
</feature>
<gene>
    <name evidence="3" type="ORF">EI163_12610</name>
</gene>
<dbReference type="RefSeq" id="WP_192527929.1">
    <property type="nucleotide sequence ID" value="NZ_RRZC01000013.1"/>
</dbReference>
<evidence type="ECO:0000256" key="1">
    <source>
        <dbReference type="SAM" id="MobiDB-lite"/>
    </source>
</evidence>
<accession>A0ABR9FD09</accession>
<proteinExistence type="predicted"/>